<protein>
    <recommendedName>
        <fullName evidence="8">Putative transcription factor kapC</fullName>
    </recommendedName>
</protein>
<evidence type="ECO:0000256" key="9">
    <source>
        <dbReference type="SAM" id="MobiDB-lite"/>
    </source>
</evidence>
<feature type="region of interest" description="Disordered" evidence="9">
    <location>
        <begin position="1"/>
        <end position="158"/>
    </location>
</feature>
<name>A0AA39GPF2_SARSR</name>
<evidence type="ECO:0000256" key="5">
    <source>
        <dbReference type="ARBA" id="ARBA00023125"/>
    </source>
</evidence>
<dbReference type="GO" id="GO:0000976">
    <property type="term" value="F:transcription cis-regulatory region binding"/>
    <property type="evidence" value="ECO:0007669"/>
    <property type="project" value="InterPro"/>
</dbReference>
<dbReference type="Pfam" id="PF00170">
    <property type="entry name" value="bZIP_1"/>
    <property type="match status" value="1"/>
</dbReference>
<evidence type="ECO:0000256" key="1">
    <source>
        <dbReference type="ARBA" id="ARBA00004049"/>
    </source>
</evidence>
<feature type="compositionally biased region" description="Low complexity" evidence="9">
    <location>
        <begin position="146"/>
        <end position="156"/>
    </location>
</feature>
<dbReference type="SUPFAM" id="SSF57959">
    <property type="entry name" value="Leucine zipper domain"/>
    <property type="match status" value="1"/>
</dbReference>
<feature type="compositionally biased region" description="Basic and acidic residues" evidence="9">
    <location>
        <begin position="41"/>
        <end position="51"/>
    </location>
</feature>
<dbReference type="InterPro" id="IPR050936">
    <property type="entry name" value="AP-1-like"/>
</dbReference>
<comment type="subcellular location">
    <subcellularLocation>
        <location evidence="2">Nucleus</location>
    </subcellularLocation>
</comment>
<dbReference type="PANTHER" id="PTHR40621">
    <property type="entry name" value="TRANSCRIPTION FACTOR KAPC-RELATED"/>
    <property type="match status" value="1"/>
</dbReference>
<evidence type="ECO:0000313" key="11">
    <source>
        <dbReference type="EMBL" id="KAK0391133.1"/>
    </source>
</evidence>
<keyword evidence="5" id="KW-0238">DNA-binding</keyword>
<feature type="domain" description="BZIP" evidence="10">
    <location>
        <begin position="145"/>
        <end position="160"/>
    </location>
</feature>
<dbReference type="PROSITE" id="PS00036">
    <property type="entry name" value="BZIP_BASIC"/>
    <property type="match status" value="1"/>
</dbReference>
<feature type="region of interest" description="Disordered" evidence="9">
    <location>
        <begin position="210"/>
        <end position="250"/>
    </location>
</feature>
<evidence type="ECO:0000313" key="12">
    <source>
        <dbReference type="Proteomes" id="UP001175261"/>
    </source>
</evidence>
<sequence>MQNHSSSGANQHPDQHVESKFELLQASGVDTSANLAPSPTRDPRADQDTVSDRPTNGYEQLSLASQEAINALTPKTETNSYIHPDLREHEENDTMMPLAPPAEHGPSPTAGPVAAHIAPAPPGSLPMDDTAGDGRKAKRELSQSKRAAQNRAAQRAFRQRKEGYIKKLEQQVRDYADMEQTMKVIQGENAALRDYVAHLQSRLLEVHGDFPQPPHGLNLSHPAGSANAGPAPMSAGEPAPDHGAATAAASSTALEAEAVAVAGLAAQEQMAANIETYPSPTYRGESGGEDTRSADEINRHLGANEGGAVQPQAV</sequence>
<evidence type="ECO:0000259" key="10">
    <source>
        <dbReference type="PROSITE" id="PS00036"/>
    </source>
</evidence>
<evidence type="ECO:0000256" key="6">
    <source>
        <dbReference type="ARBA" id="ARBA00023163"/>
    </source>
</evidence>
<evidence type="ECO:0000256" key="8">
    <source>
        <dbReference type="ARBA" id="ARBA00044067"/>
    </source>
</evidence>
<dbReference type="InterPro" id="IPR004827">
    <property type="entry name" value="bZIP"/>
</dbReference>
<dbReference type="Gene3D" id="1.20.5.170">
    <property type="match status" value="1"/>
</dbReference>
<organism evidence="11 12">
    <name type="scientific">Sarocladium strictum</name>
    <name type="common">Black bundle disease fungus</name>
    <name type="synonym">Acremonium strictum</name>
    <dbReference type="NCBI Taxonomy" id="5046"/>
    <lineage>
        <taxon>Eukaryota</taxon>
        <taxon>Fungi</taxon>
        <taxon>Dikarya</taxon>
        <taxon>Ascomycota</taxon>
        <taxon>Pezizomycotina</taxon>
        <taxon>Sordariomycetes</taxon>
        <taxon>Hypocreomycetidae</taxon>
        <taxon>Hypocreales</taxon>
        <taxon>Sarocladiaceae</taxon>
        <taxon>Sarocladium</taxon>
    </lineage>
</organism>
<evidence type="ECO:0000256" key="7">
    <source>
        <dbReference type="ARBA" id="ARBA00023242"/>
    </source>
</evidence>
<gene>
    <name evidence="11" type="ORF">NLU13_0635</name>
</gene>
<dbReference type="SMART" id="SM00338">
    <property type="entry name" value="BRLZ"/>
    <property type="match status" value="1"/>
</dbReference>
<feature type="compositionally biased region" description="Basic and acidic residues" evidence="9">
    <location>
        <begin position="132"/>
        <end position="143"/>
    </location>
</feature>
<comment type="function">
    <text evidence="1">Putative transcription factor.</text>
</comment>
<feature type="compositionally biased region" description="Basic and acidic residues" evidence="9">
    <location>
        <begin position="289"/>
        <end position="299"/>
    </location>
</feature>
<comment type="caution">
    <text evidence="11">The sequence shown here is derived from an EMBL/GenBank/DDBJ whole genome shotgun (WGS) entry which is preliminary data.</text>
</comment>
<dbReference type="Proteomes" id="UP001175261">
    <property type="component" value="Unassembled WGS sequence"/>
</dbReference>
<keyword evidence="4" id="KW-0805">Transcription regulation</keyword>
<keyword evidence="6" id="KW-0804">Transcription</keyword>
<feature type="compositionally biased region" description="Polar residues" evidence="9">
    <location>
        <begin position="52"/>
        <end position="81"/>
    </location>
</feature>
<comment type="similarity">
    <text evidence="3">Belongs to the bZIP family.</text>
</comment>
<feature type="compositionally biased region" description="Polar residues" evidence="9">
    <location>
        <begin position="28"/>
        <end position="37"/>
    </location>
</feature>
<feature type="compositionally biased region" description="Polar residues" evidence="9">
    <location>
        <begin position="1"/>
        <end position="12"/>
    </location>
</feature>
<evidence type="ECO:0000256" key="3">
    <source>
        <dbReference type="ARBA" id="ARBA00007163"/>
    </source>
</evidence>
<evidence type="ECO:0000256" key="2">
    <source>
        <dbReference type="ARBA" id="ARBA00004123"/>
    </source>
</evidence>
<accession>A0AA39GPF2</accession>
<keyword evidence="7" id="KW-0539">Nucleus</keyword>
<proteinExistence type="inferred from homology"/>
<reference evidence="11" key="1">
    <citation type="submission" date="2022-10" db="EMBL/GenBank/DDBJ databases">
        <title>Determination and structural analysis of whole genome sequence of Sarocladium strictum F4-1.</title>
        <authorList>
            <person name="Hu L."/>
            <person name="Jiang Y."/>
        </authorList>
    </citation>
    <scope>NUCLEOTIDE SEQUENCE</scope>
    <source>
        <strain evidence="11">F4-1</strain>
    </source>
</reference>
<dbReference type="EMBL" id="JAPDFR010000001">
    <property type="protein sequence ID" value="KAK0391133.1"/>
    <property type="molecule type" value="Genomic_DNA"/>
</dbReference>
<dbReference type="AlphaFoldDB" id="A0AA39GPF2"/>
<dbReference type="PANTHER" id="PTHR40621:SF11">
    <property type="entry name" value="TRANSCRIPTION FACTOR KAPC-RELATED"/>
    <property type="match status" value="1"/>
</dbReference>
<keyword evidence="12" id="KW-1185">Reference proteome</keyword>
<evidence type="ECO:0000256" key="4">
    <source>
        <dbReference type="ARBA" id="ARBA00023015"/>
    </source>
</evidence>
<dbReference type="GO" id="GO:0001228">
    <property type="term" value="F:DNA-binding transcription activator activity, RNA polymerase II-specific"/>
    <property type="evidence" value="ECO:0007669"/>
    <property type="project" value="TreeGrafter"/>
</dbReference>
<feature type="region of interest" description="Disordered" evidence="9">
    <location>
        <begin position="275"/>
        <end position="314"/>
    </location>
</feature>
<dbReference type="GO" id="GO:0090575">
    <property type="term" value="C:RNA polymerase II transcription regulator complex"/>
    <property type="evidence" value="ECO:0007669"/>
    <property type="project" value="TreeGrafter"/>
</dbReference>
<dbReference type="InterPro" id="IPR046347">
    <property type="entry name" value="bZIP_sf"/>
</dbReference>